<proteinExistence type="predicted"/>
<evidence type="ECO:0000313" key="2">
    <source>
        <dbReference type="EMBL" id="QHU29817.1"/>
    </source>
</evidence>
<name>A0A6C0LH64_9ZZZZ</name>
<dbReference type="EMBL" id="MN740497">
    <property type="protein sequence ID" value="QHU29817.1"/>
    <property type="molecule type" value="Genomic_DNA"/>
</dbReference>
<reference evidence="2" key="1">
    <citation type="journal article" date="2020" name="Nature">
        <title>Giant virus diversity and host interactions through global metagenomics.</title>
        <authorList>
            <person name="Schulz F."/>
            <person name="Roux S."/>
            <person name="Paez-Espino D."/>
            <person name="Jungbluth S."/>
            <person name="Walsh D.A."/>
            <person name="Denef V.J."/>
            <person name="McMahon K.D."/>
            <person name="Konstantinidis K.T."/>
            <person name="Eloe-Fadrosh E.A."/>
            <person name="Kyrpides N.C."/>
            <person name="Woyke T."/>
        </authorList>
    </citation>
    <scope>NUCLEOTIDE SEQUENCE</scope>
    <source>
        <strain evidence="2">GVMAG-M-3300027810-10</strain>
    </source>
</reference>
<dbReference type="Pfam" id="PF19150">
    <property type="entry name" value="DUF5832"/>
    <property type="match status" value="1"/>
</dbReference>
<dbReference type="AlphaFoldDB" id="A0A6C0LH64"/>
<sequence>MSFSKPIEKNYVDVLDEDKTISNQKFVCLSFLSPEKIIKDKNQFFFEAFLKTWDYTKSVELYNNFVTFIAFKYNLQASDLQTDLKEFIEQEQEKLTSNTVIHDYKNFFESNEETLQNKFDVNHKFQTNVRGIKVRGSYITQEEAEMRAKILRENDSSHDVYVGQVGMWMPFDPDAYKTGKVDYLESELNNLMHAKQKNEEEAKDEFDKRIKETKEKAMKENQALAEKTGNVLTQTMNDDGELVNLSKVDYDAIPDSDVVMEPSNNLIKEFMQHKNQTKDDGKD</sequence>
<organism evidence="2">
    <name type="scientific">viral metagenome</name>
    <dbReference type="NCBI Taxonomy" id="1070528"/>
    <lineage>
        <taxon>unclassified sequences</taxon>
        <taxon>metagenomes</taxon>
        <taxon>organismal metagenomes</taxon>
    </lineage>
</organism>
<feature type="coiled-coil region" evidence="1">
    <location>
        <begin position="181"/>
        <end position="223"/>
    </location>
</feature>
<protein>
    <submittedName>
        <fullName evidence="2">Uncharacterized protein</fullName>
    </submittedName>
</protein>
<dbReference type="InterPro" id="IPR043872">
    <property type="entry name" value="DUF5832"/>
</dbReference>
<accession>A0A6C0LH64</accession>
<keyword evidence="1" id="KW-0175">Coiled coil</keyword>
<evidence type="ECO:0000256" key="1">
    <source>
        <dbReference type="SAM" id="Coils"/>
    </source>
</evidence>